<reference evidence="13" key="2">
    <citation type="submission" date="2025-09" db="UniProtKB">
        <authorList>
            <consortium name="Ensembl"/>
        </authorList>
    </citation>
    <scope>IDENTIFICATION</scope>
</reference>
<dbReference type="Pfam" id="PF00625">
    <property type="entry name" value="Guanylate_kin"/>
    <property type="match status" value="1"/>
</dbReference>
<evidence type="ECO:0000256" key="5">
    <source>
        <dbReference type="ARBA" id="ARBA00022737"/>
    </source>
</evidence>
<dbReference type="InterPro" id="IPR004172">
    <property type="entry name" value="L27_dom"/>
</dbReference>
<dbReference type="InterPro" id="IPR036892">
    <property type="entry name" value="L27_dom_sf"/>
</dbReference>
<dbReference type="PANTHER" id="PTHR23119:SF6">
    <property type="entry name" value="DISKS LARGE HOMOLOG 2"/>
    <property type="match status" value="1"/>
</dbReference>
<evidence type="ECO:0000256" key="4">
    <source>
        <dbReference type="ARBA" id="ARBA00022475"/>
    </source>
</evidence>
<dbReference type="Ensembl" id="ENSCCRT00000200320.1">
    <property type="protein sequence ID" value="ENSCCRP00000165036.1"/>
    <property type="gene ID" value="ENSCCRG00000082024.1"/>
</dbReference>
<dbReference type="InterPro" id="IPR001478">
    <property type="entry name" value="PDZ"/>
</dbReference>
<dbReference type="SMART" id="SM00326">
    <property type="entry name" value="SH3"/>
    <property type="match status" value="1"/>
</dbReference>
<dbReference type="FunFam" id="3.30.63.10:FF:000001">
    <property type="entry name" value="Disks large homolog 1 isoform 2"/>
    <property type="match status" value="1"/>
</dbReference>
<evidence type="ECO:0000259" key="11">
    <source>
        <dbReference type="PROSITE" id="PS50106"/>
    </source>
</evidence>
<dbReference type="CDD" id="cd06724">
    <property type="entry name" value="PDZ2_Dlg1-2-4-like"/>
    <property type="match status" value="1"/>
</dbReference>
<dbReference type="CDD" id="cd00071">
    <property type="entry name" value="GMPK"/>
    <property type="match status" value="1"/>
</dbReference>
<keyword evidence="6" id="KW-0472">Membrane</keyword>
<feature type="domain" description="PDZ" evidence="11">
    <location>
        <begin position="567"/>
        <end position="648"/>
    </location>
</feature>
<feature type="domain" description="L27" evidence="12">
    <location>
        <begin position="4"/>
        <end position="64"/>
    </location>
</feature>
<feature type="compositionally biased region" description="Polar residues" evidence="8">
    <location>
        <begin position="81"/>
        <end position="92"/>
    </location>
</feature>
<dbReference type="InterPro" id="IPR035759">
    <property type="entry name" value="DLG2_SH3"/>
</dbReference>
<dbReference type="SUPFAM" id="SSF50044">
    <property type="entry name" value="SH3-domain"/>
    <property type="match status" value="1"/>
</dbReference>
<dbReference type="Gene3D" id="2.30.42.10">
    <property type="match status" value="3"/>
</dbReference>
<organism evidence="13 14">
    <name type="scientific">Cyprinus carpio carpio</name>
    <dbReference type="NCBI Taxonomy" id="630221"/>
    <lineage>
        <taxon>Eukaryota</taxon>
        <taxon>Metazoa</taxon>
        <taxon>Chordata</taxon>
        <taxon>Craniata</taxon>
        <taxon>Vertebrata</taxon>
        <taxon>Euteleostomi</taxon>
        <taxon>Actinopterygii</taxon>
        <taxon>Neopterygii</taxon>
        <taxon>Teleostei</taxon>
        <taxon>Ostariophysi</taxon>
        <taxon>Cypriniformes</taxon>
        <taxon>Cyprinidae</taxon>
        <taxon>Cyprininae</taxon>
        <taxon>Cyprinus</taxon>
    </lineage>
</organism>
<keyword evidence="5" id="KW-0677">Repeat</keyword>
<feature type="region of interest" description="Disordered" evidence="8">
    <location>
        <begin position="120"/>
        <end position="144"/>
    </location>
</feature>
<dbReference type="FunFam" id="2.30.42.10:FF:000091">
    <property type="entry name" value="disks large homolog 1 isoform X8"/>
    <property type="match status" value="1"/>
</dbReference>
<comment type="similarity">
    <text evidence="2">Belongs to the MAGUK family.</text>
</comment>
<dbReference type="SMART" id="SM00569">
    <property type="entry name" value="L27"/>
    <property type="match status" value="1"/>
</dbReference>
<dbReference type="FunFam" id="2.30.42.10:FF:000002">
    <property type="entry name" value="Disks large homolog 4 isoform 2"/>
    <property type="match status" value="1"/>
</dbReference>
<dbReference type="GO" id="GO:0035255">
    <property type="term" value="F:ionotropic glutamate receptor binding"/>
    <property type="evidence" value="ECO:0007669"/>
    <property type="project" value="TreeGrafter"/>
</dbReference>
<evidence type="ECO:0000256" key="8">
    <source>
        <dbReference type="SAM" id="MobiDB-lite"/>
    </source>
</evidence>
<dbReference type="GO" id="GO:0097120">
    <property type="term" value="P:receptor localization to synapse"/>
    <property type="evidence" value="ECO:0007669"/>
    <property type="project" value="TreeGrafter"/>
</dbReference>
<feature type="domain" description="Guanylate kinase-like" evidence="10">
    <location>
        <begin position="808"/>
        <end position="983"/>
    </location>
</feature>
<evidence type="ECO:0000256" key="7">
    <source>
        <dbReference type="PROSITE-ProRule" id="PRU00192"/>
    </source>
</evidence>
<dbReference type="InterPro" id="IPR027417">
    <property type="entry name" value="P-loop_NTPase"/>
</dbReference>
<dbReference type="InterPro" id="IPR016313">
    <property type="entry name" value="DLG1-like"/>
</dbReference>
<keyword evidence="14" id="KW-1185">Reference proteome</keyword>
<dbReference type="PROSITE" id="PS50106">
    <property type="entry name" value="PDZ"/>
    <property type="match status" value="3"/>
</dbReference>
<keyword evidence="3 7" id="KW-0728">SH3 domain</keyword>
<dbReference type="GO" id="GO:0045197">
    <property type="term" value="P:establishment or maintenance of epithelial cell apical/basal polarity"/>
    <property type="evidence" value="ECO:0007669"/>
    <property type="project" value="TreeGrafter"/>
</dbReference>
<dbReference type="Pfam" id="PF09058">
    <property type="entry name" value="L27_1"/>
    <property type="match status" value="1"/>
</dbReference>
<dbReference type="Proteomes" id="UP001108240">
    <property type="component" value="Unplaced"/>
</dbReference>
<dbReference type="GO" id="GO:0099072">
    <property type="term" value="P:regulation of postsynaptic membrane neurotransmitter receptor levels"/>
    <property type="evidence" value="ECO:0007669"/>
    <property type="project" value="TreeGrafter"/>
</dbReference>
<dbReference type="InterPro" id="IPR008144">
    <property type="entry name" value="Guanylate_kin-like_dom"/>
</dbReference>
<dbReference type="Pfam" id="PF10608">
    <property type="entry name" value="MAGUK_N_PEST"/>
    <property type="match status" value="1"/>
</dbReference>
<feature type="compositionally biased region" description="Polar residues" evidence="8">
    <location>
        <begin position="120"/>
        <end position="140"/>
    </location>
</feature>
<evidence type="ECO:0000259" key="12">
    <source>
        <dbReference type="PROSITE" id="PS51022"/>
    </source>
</evidence>
<reference evidence="13" key="1">
    <citation type="submission" date="2025-08" db="UniProtKB">
        <authorList>
            <consortium name="Ensembl"/>
        </authorList>
    </citation>
    <scope>IDENTIFICATION</scope>
</reference>
<dbReference type="PIRSF" id="PIRSF001741">
    <property type="entry name" value="MAGUK_DLGH"/>
    <property type="match status" value="1"/>
</dbReference>
<dbReference type="Gene3D" id="1.10.287.470">
    <property type="entry name" value="Helix hairpin bin"/>
    <property type="match status" value="1"/>
</dbReference>
<dbReference type="InterPro" id="IPR050614">
    <property type="entry name" value="Synaptic_Scaffolding_LAP-MAGUK"/>
</dbReference>
<feature type="domain" description="PDZ" evidence="11">
    <location>
        <begin position="237"/>
        <end position="324"/>
    </location>
</feature>
<dbReference type="Gene3D" id="3.30.63.10">
    <property type="entry name" value="Guanylate Kinase phosphate binding domain"/>
    <property type="match status" value="1"/>
</dbReference>
<evidence type="ECO:0000259" key="10">
    <source>
        <dbReference type="PROSITE" id="PS50052"/>
    </source>
</evidence>
<dbReference type="CDD" id="cd06795">
    <property type="entry name" value="PDZ3_Dlg1-2-4-like"/>
    <property type="match status" value="1"/>
</dbReference>
<dbReference type="PROSITE" id="PS50052">
    <property type="entry name" value="GUANYLATE_KINASE_2"/>
    <property type="match status" value="1"/>
</dbReference>
<name>A0A9J8CG27_CYPCA</name>
<dbReference type="CDD" id="cd12032">
    <property type="entry name" value="SH3_DLG2"/>
    <property type="match status" value="1"/>
</dbReference>
<dbReference type="InterPro" id="IPR019583">
    <property type="entry name" value="DLG1-4_PDZ_assoc"/>
</dbReference>
<dbReference type="GeneTree" id="ENSGT00940000155156"/>
<feature type="domain" description="PDZ" evidence="11">
    <location>
        <begin position="332"/>
        <end position="419"/>
    </location>
</feature>
<dbReference type="InterPro" id="IPR001452">
    <property type="entry name" value="SH3_domain"/>
</dbReference>
<dbReference type="SMART" id="SM01277">
    <property type="entry name" value="MAGUK_N_PEST"/>
    <property type="match status" value="1"/>
</dbReference>
<dbReference type="GO" id="GO:0043005">
    <property type="term" value="C:neuron projection"/>
    <property type="evidence" value="ECO:0007669"/>
    <property type="project" value="InterPro"/>
</dbReference>
<dbReference type="CDD" id="cd06723">
    <property type="entry name" value="PDZ1_Dlg1-2-4-like"/>
    <property type="match status" value="1"/>
</dbReference>
<dbReference type="SUPFAM" id="SSF101288">
    <property type="entry name" value="L27 domain"/>
    <property type="match status" value="1"/>
</dbReference>
<dbReference type="GO" id="GO:0098609">
    <property type="term" value="P:cell-cell adhesion"/>
    <property type="evidence" value="ECO:0007669"/>
    <property type="project" value="TreeGrafter"/>
</dbReference>
<dbReference type="SMART" id="SM00072">
    <property type="entry name" value="GuKc"/>
    <property type="match status" value="1"/>
</dbReference>
<evidence type="ECO:0000313" key="13">
    <source>
        <dbReference type="Ensembl" id="ENSCCRP00000165036.1"/>
    </source>
</evidence>
<dbReference type="SUPFAM" id="SSF52540">
    <property type="entry name" value="P-loop containing nucleoside triphosphate hydrolases"/>
    <property type="match status" value="1"/>
</dbReference>
<dbReference type="GO" id="GO:0031594">
    <property type="term" value="C:neuromuscular junction"/>
    <property type="evidence" value="ECO:0007669"/>
    <property type="project" value="InterPro"/>
</dbReference>
<accession>A0A9J8CG27</accession>
<dbReference type="FunFam" id="2.30.30.40:FF:000027">
    <property type="entry name" value="Disks large homolog 3 isoform 1"/>
    <property type="match status" value="1"/>
</dbReference>
<evidence type="ECO:0000256" key="3">
    <source>
        <dbReference type="ARBA" id="ARBA00022443"/>
    </source>
</evidence>
<dbReference type="PROSITE" id="PS51022">
    <property type="entry name" value="L27"/>
    <property type="match status" value="1"/>
</dbReference>
<dbReference type="Pfam" id="PF10600">
    <property type="entry name" value="PDZ_assoc"/>
    <property type="match status" value="1"/>
</dbReference>
<dbReference type="InterPro" id="IPR036028">
    <property type="entry name" value="SH3-like_dom_sf"/>
</dbReference>
<dbReference type="InterPro" id="IPR008145">
    <property type="entry name" value="GK/Ca_channel_bsu"/>
</dbReference>
<dbReference type="AlphaFoldDB" id="A0A9J8CG27"/>
<evidence type="ECO:0000256" key="2">
    <source>
        <dbReference type="ARBA" id="ARBA00007014"/>
    </source>
</evidence>
<dbReference type="Gene3D" id="2.30.30.40">
    <property type="entry name" value="SH3 Domains"/>
    <property type="match status" value="1"/>
</dbReference>
<dbReference type="GO" id="GO:0019901">
    <property type="term" value="F:protein kinase binding"/>
    <property type="evidence" value="ECO:0007669"/>
    <property type="project" value="TreeGrafter"/>
</dbReference>
<dbReference type="SUPFAM" id="SSF50156">
    <property type="entry name" value="PDZ domain-like"/>
    <property type="match status" value="3"/>
</dbReference>
<dbReference type="InterPro" id="IPR015143">
    <property type="entry name" value="L27_1"/>
</dbReference>
<dbReference type="GO" id="GO:0098839">
    <property type="term" value="C:postsynaptic density membrane"/>
    <property type="evidence" value="ECO:0007669"/>
    <property type="project" value="TreeGrafter"/>
</dbReference>
<dbReference type="FunFam" id="2.30.42.10:FF:000001">
    <property type="entry name" value="Disks large homolog 1 isoform 2"/>
    <property type="match status" value="1"/>
</dbReference>
<dbReference type="InterPro" id="IPR020590">
    <property type="entry name" value="Guanylate_kinase_CS"/>
</dbReference>
<dbReference type="SMART" id="SM00228">
    <property type="entry name" value="PDZ"/>
    <property type="match status" value="3"/>
</dbReference>
<dbReference type="FunFam" id="3.40.50.300:FF:001402">
    <property type="entry name" value="Discs, large homolog 3 (Drosophila)"/>
    <property type="match status" value="1"/>
</dbReference>
<dbReference type="PANTHER" id="PTHR23119">
    <property type="entry name" value="DISCS LARGE"/>
    <property type="match status" value="1"/>
</dbReference>
<dbReference type="GO" id="GO:0007268">
    <property type="term" value="P:chemical synaptic transmission"/>
    <property type="evidence" value="ECO:0007669"/>
    <property type="project" value="InterPro"/>
</dbReference>
<feature type="domain" description="SH3" evidence="9">
    <location>
        <begin position="682"/>
        <end position="752"/>
    </location>
</feature>
<evidence type="ECO:0000256" key="6">
    <source>
        <dbReference type="ARBA" id="ARBA00023136"/>
    </source>
</evidence>
<sequence length="998" mass="111354">MPLRKRDTARAICLLEDYCSKLKKPEEQQLKASILRVMGIFKSSLFQALIDIQEFYELTLLNSQKSCDQKLVEVNHMAEQWEQTSTNSTSPSEGPRPASTPPELREECHMELTIEEAAAGNTNTENRPPAVQGSQPQSHSPACMNPALMSSPWYRYQDEDSPSPEHGFPRLTNEVRAPELVHVSEKNLSEIENVHGYVSHSHISPLKASPAPIIVNTDTLESVPYVNGTEIEYEFEEITLERGNSGLGFSIAGGTDNPHIGDDPGIFITKIIPGGAAAEDGRLRVNDCILRVNEADVSEVSHSKAVEALKAAGSIVRLYVRRRRPMLETITEIKLIKGPKGLGFSIAGGLGNQHLPGDNSIYVTKIIDGGAAQKDGRLQVGDRLLMVNNYTLEEVTHEEAVAILKNTSDVVYLKVGKTTSVYLSDPYGPPDITHSFSPTMENHISSPGNNGTLEYKSSLPPISPSRYSPLPKHLLGEEDINRLDGFSFLRNPSLDEMEGHRFDSQHFQLRPPEPVYSTVNKLSDRAPSPRLYSPVEFDKSPMHSIPHFPHYHAGLLPDSEITREPRKIVLHKGSTGLGFNIVGGEDGEGIFVSFILAGGPADLSGELRRGDQILSVNGIDLRGATHEQAAAALKGAGQTVTIIAQYRPEEYGRFEAKIHDLREQMMNHSMSSGSGSLRTNQKRSLYVRALFDYERAKDSGLPSQGLSFRYGDILHVINASDDEWWQARRVTPEGDSEEMGVIPSKRRVERKERARLKTVKFNAKPGSLDSKGDISGIGEDGYGAKTLRSQEELILSYEPVIRQEINYARPVIILGPMKDRINDDLISEFPDKFGSCVPHTTRPKRDYEVDGRDYHFVPSREQMEKDIQEHKFIEAGQYNDNLYGTSVQSVKYVAERGKHCILDVSGNAIKRLQVAQLYPIAIFIKPRSVESLMEMNKRLTEEQAKKTYDRAMKLEQEFGEYFSALVQGDTLEDIYSQCKMVIEEQSGPYIWIPSKEKL</sequence>
<comment type="subcellular location">
    <subcellularLocation>
        <location evidence="1">Cell membrane</location>
        <topology evidence="1">Peripheral membrane protein</topology>
    </subcellularLocation>
</comment>
<dbReference type="PROSITE" id="PS50002">
    <property type="entry name" value="SH3"/>
    <property type="match status" value="1"/>
</dbReference>
<proteinExistence type="inferred from homology"/>
<keyword evidence="4" id="KW-1003">Cell membrane</keyword>
<evidence type="ECO:0000259" key="9">
    <source>
        <dbReference type="PROSITE" id="PS50002"/>
    </source>
</evidence>
<evidence type="ECO:0000256" key="1">
    <source>
        <dbReference type="ARBA" id="ARBA00004202"/>
    </source>
</evidence>
<protein>
    <submittedName>
        <fullName evidence="13">Discs, large homolog 2 (Drosophila)</fullName>
    </submittedName>
</protein>
<evidence type="ECO:0000313" key="14">
    <source>
        <dbReference type="Proteomes" id="UP001108240"/>
    </source>
</evidence>
<feature type="region of interest" description="Disordered" evidence="8">
    <location>
        <begin position="80"/>
        <end position="103"/>
    </location>
</feature>
<dbReference type="InterPro" id="IPR019590">
    <property type="entry name" value="DLG1_PEST_dom"/>
</dbReference>
<dbReference type="Gene3D" id="3.40.50.300">
    <property type="entry name" value="P-loop containing nucleotide triphosphate hydrolases"/>
    <property type="match status" value="1"/>
</dbReference>
<dbReference type="Pfam" id="PF00018">
    <property type="entry name" value="SH3_1"/>
    <property type="match status" value="1"/>
</dbReference>
<dbReference type="GO" id="GO:0043113">
    <property type="term" value="P:receptor clustering"/>
    <property type="evidence" value="ECO:0007669"/>
    <property type="project" value="TreeGrafter"/>
</dbReference>
<dbReference type="Pfam" id="PF00595">
    <property type="entry name" value="PDZ"/>
    <property type="match status" value="3"/>
</dbReference>
<dbReference type="GO" id="GO:0016323">
    <property type="term" value="C:basolateral plasma membrane"/>
    <property type="evidence" value="ECO:0007669"/>
    <property type="project" value="TreeGrafter"/>
</dbReference>
<dbReference type="InterPro" id="IPR036034">
    <property type="entry name" value="PDZ_sf"/>
</dbReference>
<dbReference type="PROSITE" id="PS00856">
    <property type="entry name" value="GUANYLATE_KINASE_1"/>
    <property type="match status" value="1"/>
</dbReference>